<dbReference type="OrthoDB" id="4062651at2759"/>
<dbReference type="InterPro" id="IPR051681">
    <property type="entry name" value="Ser/Thr_Kinases-Pseudokinases"/>
</dbReference>
<dbReference type="PANTHER" id="PTHR44329:SF214">
    <property type="entry name" value="PROTEIN KINASE DOMAIN-CONTAINING PROTEIN"/>
    <property type="match status" value="1"/>
</dbReference>
<dbReference type="AlphaFoldDB" id="A0A485LDQ5"/>
<sequence length="295" mass="32564">MPSLLQPLATKYYIPIRDLLVTRQLESSTMTTHVGNWEGASVLIKSVDPSQPTLKVTQATKALVAEVASMARIQHPNIVDFRGFSIARDTGLVCIAEFMEGQTLRKLLDDKRRFAKLTWETEKIDIAIDVCAALAYMHRLKPALIHRSVKASKVLLSKDRKQAKLSGFGSSRDRSFEHEMTNKIGAVEWSAPELIMEDEDYTEKVDVYSFGVLLTELDTGDLPLVAAKASMASAAFTNKLVSGALRPQLSRDCPHAIALIVRACLQSDAKIRPASSKVLTMLEDAKAELNAAYFV</sequence>
<dbReference type="EMBL" id="CAADRA010006732">
    <property type="protein sequence ID" value="VFT96410.1"/>
    <property type="molecule type" value="Genomic_DNA"/>
</dbReference>
<dbReference type="PIRSF" id="PIRSF000654">
    <property type="entry name" value="Integrin-linked_kinase"/>
    <property type="match status" value="1"/>
</dbReference>
<dbReference type="Gene3D" id="1.10.510.10">
    <property type="entry name" value="Transferase(Phosphotransferase) domain 1"/>
    <property type="match status" value="1"/>
</dbReference>
<feature type="domain" description="Protein kinase" evidence="1">
    <location>
        <begin position="1"/>
        <end position="294"/>
    </location>
</feature>
<evidence type="ECO:0000313" key="2">
    <source>
        <dbReference type="EMBL" id="KAF0688682.1"/>
    </source>
</evidence>
<dbReference type="SUPFAM" id="SSF56112">
    <property type="entry name" value="Protein kinase-like (PK-like)"/>
    <property type="match status" value="1"/>
</dbReference>
<reference evidence="2" key="2">
    <citation type="submission" date="2019-06" db="EMBL/GenBank/DDBJ databases">
        <title>Genomics analysis of Aphanomyces spp. identifies a new class of oomycete effector associated with host adaptation.</title>
        <authorList>
            <person name="Gaulin E."/>
        </authorList>
    </citation>
    <scope>NUCLEOTIDE SEQUENCE</scope>
    <source>
        <strain evidence="2">CBS 578.67</strain>
    </source>
</reference>
<name>A0A485LDQ5_9STRA</name>
<accession>A0A485LDQ5</accession>
<evidence type="ECO:0000259" key="1">
    <source>
        <dbReference type="PROSITE" id="PS50011"/>
    </source>
</evidence>
<evidence type="ECO:0000313" key="4">
    <source>
        <dbReference type="Proteomes" id="UP000332933"/>
    </source>
</evidence>
<dbReference type="InterPro" id="IPR011009">
    <property type="entry name" value="Kinase-like_dom_sf"/>
</dbReference>
<dbReference type="InterPro" id="IPR001245">
    <property type="entry name" value="Ser-Thr/Tyr_kinase_cat_dom"/>
</dbReference>
<dbReference type="Gene3D" id="3.30.200.20">
    <property type="entry name" value="Phosphorylase Kinase, domain 1"/>
    <property type="match status" value="1"/>
</dbReference>
<dbReference type="Pfam" id="PF07714">
    <property type="entry name" value="PK_Tyr_Ser-Thr"/>
    <property type="match status" value="1"/>
</dbReference>
<reference evidence="3 4" key="1">
    <citation type="submission" date="2019-03" db="EMBL/GenBank/DDBJ databases">
        <authorList>
            <person name="Gaulin E."/>
            <person name="Dumas B."/>
        </authorList>
    </citation>
    <scope>NUCLEOTIDE SEQUENCE [LARGE SCALE GENOMIC DNA]</scope>
    <source>
        <strain evidence="3">CBS 568.67</strain>
    </source>
</reference>
<protein>
    <submittedName>
        <fullName evidence="3">Aste57867_19711 protein</fullName>
    </submittedName>
</protein>
<dbReference type="EMBL" id="VJMH01006709">
    <property type="protein sequence ID" value="KAF0688682.1"/>
    <property type="molecule type" value="Genomic_DNA"/>
</dbReference>
<dbReference type="PANTHER" id="PTHR44329">
    <property type="entry name" value="SERINE/THREONINE-PROTEIN KINASE TNNI3K-RELATED"/>
    <property type="match status" value="1"/>
</dbReference>
<dbReference type="Proteomes" id="UP000332933">
    <property type="component" value="Unassembled WGS sequence"/>
</dbReference>
<dbReference type="PROSITE" id="PS50011">
    <property type="entry name" value="PROTEIN_KINASE_DOM"/>
    <property type="match status" value="1"/>
</dbReference>
<dbReference type="InterPro" id="IPR000719">
    <property type="entry name" value="Prot_kinase_dom"/>
</dbReference>
<organism evidence="3 4">
    <name type="scientific">Aphanomyces stellatus</name>
    <dbReference type="NCBI Taxonomy" id="120398"/>
    <lineage>
        <taxon>Eukaryota</taxon>
        <taxon>Sar</taxon>
        <taxon>Stramenopiles</taxon>
        <taxon>Oomycota</taxon>
        <taxon>Saprolegniomycetes</taxon>
        <taxon>Saprolegniales</taxon>
        <taxon>Verrucalvaceae</taxon>
        <taxon>Aphanomyces</taxon>
    </lineage>
</organism>
<proteinExistence type="predicted"/>
<gene>
    <name evidence="3" type="primary">Aste57867_19711</name>
    <name evidence="2" type="ORF">As57867_019646</name>
    <name evidence="3" type="ORF">ASTE57867_19711</name>
</gene>
<dbReference type="GO" id="GO:0004674">
    <property type="term" value="F:protein serine/threonine kinase activity"/>
    <property type="evidence" value="ECO:0007669"/>
    <property type="project" value="TreeGrafter"/>
</dbReference>
<keyword evidence="4" id="KW-1185">Reference proteome</keyword>
<dbReference type="GO" id="GO:0005524">
    <property type="term" value="F:ATP binding"/>
    <property type="evidence" value="ECO:0007669"/>
    <property type="project" value="InterPro"/>
</dbReference>
<evidence type="ECO:0000313" key="3">
    <source>
        <dbReference type="EMBL" id="VFT96410.1"/>
    </source>
</evidence>